<dbReference type="PANTHER" id="PTHR43798">
    <property type="entry name" value="MONOACYLGLYCEROL LIPASE"/>
    <property type="match status" value="1"/>
</dbReference>
<name>A0A2J6PW96_9HELO</name>
<gene>
    <name evidence="2" type="ORF">NA56DRAFT_672418</name>
</gene>
<evidence type="ECO:0000313" key="3">
    <source>
        <dbReference type="Proteomes" id="UP000235672"/>
    </source>
</evidence>
<dbReference type="SUPFAM" id="SSF53474">
    <property type="entry name" value="alpha/beta-Hydrolases"/>
    <property type="match status" value="1"/>
</dbReference>
<dbReference type="Gene3D" id="3.40.50.1820">
    <property type="entry name" value="alpha/beta hydrolase"/>
    <property type="match status" value="1"/>
</dbReference>
<sequence>MQSFKTNDNITLKYFDSGAAEEGEDEKPWLILIHGFTGSSQVWKKNIPSFSDEHRVIVPDLRGHGESDKPKHGYHVSRLAMDLRELLIHLEPSIQEGKSEGWRAIGGSLGCAILWCYAELFTTNPLESMIFVDQSPLQNSTLDGWDSRFCNRGLNNASALSALQTTLLLSPKTAHRGTIAACLSYRSHPLPTDNISPQTLKEDEDFFLKEAMKGNGEWLGKLMADHTSLDWRDSIAATFGKGSGSNTVVLVVASSRSGCFPAAGPLKVVDFVNEGEKEFYGLAQGVTVGWGGHWCYWEDPKKFASLCKRWWNDGSID</sequence>
<evidence type="ECO:0000313" key="2">
    <source>
        <dbReference type="EMBL" id="PMD18279.1"/>
    </source>
</evidence>
<dbReference type="GO" id="GO:0016787">
    <property type="term" value="F:hydrolase activity"/>
    <property type="evidence" value="ECO:0007669"/>
    <property type="project" value="UniProtKB-KW"/>
</dbReference>
<evidence type="ECO:0000259" key="1">
    <source>
        <dbReference type="Pfam" id="PF00561"/>
    </source>
</evidence>
<dbReference type="PANTHER" id="PTHR43798:SF33">
    <property type="entry name" value="HYDROLASE, PUTATIVE (AFU_ORTHOLOGUE AFUA_2G14860)-RELATED"/>
    <property type="match status" value="1"/>
</dbReference>
<organism evidence="2 3">
    <name type="scientific">Hyaloscypha hepaticicola</name>
    <dbReference type="NCBI Taxonomy" id="2082293"/>
    <lineage>
        <taxon>Eukaryota</taxon>
        <taxon>Fungi</taxon>
        <taxon>Dikarya</taxon>
        <taxon>Ascomycota</taxon>
        <taxon>Pezizomycotina</taxon>
        <taxon>Leotiomycetes</taxon>
        <taxon>Helotiales</taxon>
        <taxon>Hyaloscyphaceae</taxon>
        <taxon>Hyaloscypha</taxon>
    </lineage>
</organism>
<proteinExistence type="predicted"/>
<keyword evidence="2" id="KW-0378">Hydrolase</keyword>
<dbReference type="Proteomes" id="UP000235672">
    <property type="component" value="Unassembled WGS sequence"/>
</dbReference>
<feature type="domain" description="AB hydrolase-1" evidence="1">
    <location>
        <begin position="28"/>
        <end position="146"/>
    </location>
</feature>
<dbReference type="EMBL" id="KZ613495">
    <property type="protein sequence ID" value="PMD18279.1"/>
    <property type="molecule type" value="Genomic_DNA"/>
</dbReference>
<dbReference type="GO" id="GO:0016020">
    <property type="term" value="C:membrane"/>
    <property type="evidence" value="ECO:0007669"/>
    <property type="project" value="TreeGrafter"/>
</dbReference>
<dbReference type="InterPro" id="IPR029058">
    <property type="entry name" value="AB_hydrolase_fold"/>
</dbReference>
<protein>
    <submittedName>
        <fullName evidence="2">Alpha/beta-hydrolase</fullName>
    </submittedName>
</protein>
<dbReference type="STRING" id="1745343.A0A2J6PW96"/>
<dbReference type="Pfam" id="PF00561">
    <property type="entry name" value="Abhydrolase_1"/>
    <property type="match status" value="1"/>
</dbReference>
<reference evidence="2 3" key="1">
    <citation type="submission" date="2016-05" db="EMBL/GenBank/DDBJ databases">
        <title>A degradative enzymes factory behind the ericoid mycorrhizal symbiosis.</title>
        <authorList>
            <consortium name="DOE Joint Genome Institute"/>
            <person name="Martino E."/>
            <person name="Morin E."/>
            <person name="Grelet G."/>
            <person name="Kuo A."/>
            <person name="Kohler A."/>
            <person name="Daghino S."/>
            <person name="Barry K."/>
            <person name="Choi C."/>
            <person name="Cichocki N."/>
            <person name="Clum A."/>
            <person name="Copeland A."/>
            <person name="Hainaut M."/>
            <person name="Haridas S."/>
            <person name="Labutti K."/>
            <person name="Lindquist E."/>
            <person name="Lipzen A."/>
            <person name="Khouja H.-R."/>
            <person name="Murat C."/>
            <person name="Ohm R."/>
            <person name="Olson A."/>
            <person name="Spatafora J."/>
            <person name="Veneault-Fourrey C."/>
            <person name="Henrissat B."/>
            <person name="Grigoriev I."/>
            <person name="Martin F."/>
            <person name="Perotto S."/>
        </authorList>
    </citation>
    <scope>NUCLEOTIDE SEQUENCE [LARGE SCALE GENOMIC DNA]</scope>
    <source>
        <strain evidence="2 3">UAMH 7357</strain>
    </source>
</reference>
<dbReference type="OrthoDB" id="2498029at2759"/>
<keyword evidence="3" id="KW-1185">Reference proteome</keyword>
<dbReference type="InterPro" id="IPR050266">
    <property type="entry name" value="AB_hydrolase_sf"/>
</dbReference>
<accession>A0A2J6PW96</accession>
<dbReference type="InterPro" id="IPR000073">
    <property type="entry name" value="AB_hydrolase_1"/>
</dbReference>
<dbReference type="AlphaFoldDB" id="A0A2J6PW96"/>